<dbReference type="Proteomes" id="UP000051751">
    <property type="component" value="Unassembled WGS sequence"/>
</dbReference>
<dbReference type="AlphaFoldDB" id="A0A0R2FX72"/>
<evidence type="ECO:0000313" key="21">
    <source>
        <dbReference type="EMBL" id="KRN33946.1"/>
    </source>
</evidence>
<feature type="transmembrane region" description="Helical" evidence="19">
    <location>
        <begin position="106"/>
        <end position="126"/>
    </location>
</feature>
<comment type="caution">
    <text evidence="20">The sequence shown here is derived from an EMBL/GenBank/DDBJ whole genome shotgun (WGS) entry which is preliminary data.</text>
</comment>
<keyword evidence="18" id="KW-0460">Magnesium</keyword>
<dbReference type="PANTHER" id="PTHR34299:SF1">
    <property type="entry name" value="DIACYLGLYCEROL KINASE"/>
    <property type="match status" value="1"/>
</dbReference>
<dbReference type="PATRIC" id="fig|81857.3.peg.414"/>
<keyword evidence="18" id="KW-0479">Metal-binding</keyword>
<dbReference type="InterPro" id="IPR033717">
    <property type="entry name" value="UDPK"/>
</dbReference>
<keyword evidence="4" id="KW-0444">Lipid biosynthesis</keyword>
<dbReference type="GO" id="GO:0005524">
    <property type="term" value="F:ATP binding"/>
    <property type="evidence" value="ECO:0007669"/>
    <property type="project" value="UniProtKB-KW"/>
</dbReference>
<feature type="binding site" evidence="18">
    <location>
        <position position="80"/>
    </location>
    <ligand>
        <name>a divalent metal cation</name>
        <dbReference type="ChEBI" id="CHEBI:60240"/>
    </ligand>
</feature>
<keyword evidence="11" id="KW-0443">Lipid metabolism</keyword>
<protein>
    <recommendedName>
        <fullName evidence="24">Diacylglycerol kinase</fullName>
    </recommendedName>
</protein>
<comment type="similarity">
    <text evidence="2">Belongs to the bacterial diacylglycerol kinase family.</text>
</comment>
<keyword evidence="12 19" id="KW-0472">Membrane</keyword>
<evidence type="ECO:0000256" key="9">
    <source>
        <dbReference type="ARBA" id="ARBA00022840"/>
    </source>
</evidence>
<feature type="binding site" evidence="17">
    <location>
        <position position="80"/>
    </location>
    <ligand>
        <name>ATP</name>
        <dbReference type="ChEBI" id="CHEBI:30616"/>
    </ligand>
</feature>
<accession>A0A0R2FX72</accession>
<reference evidence="22 23" key="1">
    <citation type="journal article" date="2015" name="Genome Announc.">
        <title>Expanding the biotechnology potential of lactobacilli through comparative genomics of 213 strains and associated genera.</title>
        <authorList>
            <person name="Sun Z."/>
            <person name="Harris H.M."/>
            <person name="McCann A."/>
            <person name="Guo C."/>
            <person name="Argimon S."/>
            <person name="Zhang W."/>
            <person name="Yang X."/>
            <person name="Jeffery I.B."/>
            <person name="Cooney J.C."/>
            <person name="Kagawa T.F."/>
            <person name="Liu W."/>
            <person name="Song Y."/>
            <person name="Salvetti E."/>
            <person name="Wrobel A."/>
            <person name="Rasinkangas P."/>
            <person name="Parkhill J."/>
            <person name="Rea M.C."/>
            <person name="O'Sullivan O."/>
            <person name="Ritari J."/>
            <person name="Douillard F.P."/>
            <person name="Paul Ross R."/>
            <person name="Yang R."/>
            <person name="Briner A.E."/>
            <person name="Felis G.E."/>
            <person name="de Vos W.M."/>
            <person name="Barrangou R."/>
            <person name="Klaenhammer T.R."/>
            <person name="Caufield P.W."/>
            <person name="Cui Y."/>
            <person name="Zhang H."/>
            <person name="O'Toole P.W."/>
        </authorList>
    </citation>
    <scope>NUCLEOTIDE SEQUENCE [LARGE SCALE GENOMIC DNA]</scope>
    <source>
        <strain evidence="20 23">ATCC BAA-66</strain>
        <strain evidence="21 22">DSM 13344</strain>
    </source>
</reference>
<dbReference type="EMBL" id="JQAZ01000001">
    <property type="protein sequence ID" value="KRN33946.1"/>
    <property type="molecule type" value="Genomic_DNA"/>
</dbReference>
<dbReference type="PANTHER" id="PTHR34299">
    <property type="entry name" value="DIACYLGLYCEROL KINASE"/>
    <property type="match status" value="1"/>
</dbReference>
<dbReference type="InterPro" id="IPR000829">
    <property type="entry name" value="DAGK"/>
</dbReference>
<dbReference type="STRING" id="81857.IV38_GL000409"/>
<evidence type="ECO:0000256" key="18">
    <source>
        <dbReference type="PIRSR" id="PIRSR600829-4"/>
    </source>
</evidence>
<feature type="binding site" evidence="17">
    <location>
        <position position="32"/>
    </location>
    <ligand>
        <name>ATP</name>
        <dbReference type="ChEBI" id="CHEBI:30616"/>
    </ligand>
</feature>
<feature type="binding site" evidence="16">
    <location>
        <position position="73"/>
    </location>
    <ligand>
        <name>substrate</name>
    </ligand>
</feature>
<name>A0A0R2FX72_9LACO</name>
<evidence type="ECO:0000256" key="4">
    <source>
        <dbReference type="ARBA" id="ARBA00022516"/>
    </source>
</evidence>
<feature type="binding site" evidence="17">
    <location>
        <begin position="99"/>
        <end position="100"/>
    </location>
    <ligand>
        <name>ATP</name>
        <dbReference type="ChEBI" id="CHEBI:30616"/>
    </ligand>
</feature>
<evidence type="ECO:0000256" key="15">
    <source>
        <dbReference type="PIRSR" id="PIRSR600829-1"/>
    </source>
</evidence>
<dbReference type="EMBL" id="JQAT01000001">
    <property type="protein sequence ID" value="KRN29524.1"/>
    <property type="molecule type" value="Genomic_DNA"/>
</dbReference>
<evidence type="ECO:0000256" key="16">
    <source>
        <dbReference type="PIRSR" id="PIRSR600829-2"/>
    </source>
</evidence>
<dbReference type="Gene3D" id="1.10.287.3610">
    <property type="match status" value="1"/>
</dbReference>
<dbReference type="GO" id="GO:0008654">
    <property type="term" value="P:phospholipid biosynthetic process"/>
    <property type="evidence" value="ECO:0007669"/>
    <property type="project" value="UniProtKB-KW"/>
</dbReference>
<evidence type="ECO:0000256" key="19">
    <source>
        <dbReference type="SAM" id="Phobius"/>
    </source>
</evidence>
<dbReference type="InterPro" id="IPR036945">
    <property type="entry name" value="DAGK_sf"/>
</dbReference>
<evidence type="ECO:0000256" key="1">
    <source>
        <dbReference type="ARBA" id="ARBA00004651"/>
    </source>
</evidence>
<evidence type="ECO:0000256" key="2">
    <source>
        <dbReference type="ARBA" id="ARBA00005967"/>
    </source>
</evidence>
<dbReference type="Proteomes" id="UP000051645">
    <property type="component" value="Unassembled WGS sequence"/>
</dbReference>
<keyword evidence="7 17" id="KW-0547">Nucleotide-binding</keyword>
<evidence type="ECO:0000256" key="12">
    <source>
        <dbReference type="ARBA" id="ARBA00023136"/>
    </source>
</evidence>
<evidence type="ECO:0000256" key="14">
    <source>
        <dbReference type="ARBA" id="ARBA00023264"/>
    </source>
</evidence>
<gene>
    <name evidence="20" type="ORF">IV38_GL000409</name>
    <name evidence="21" type="ORF">IV40_GL000259</name>
</gene>
<feature type="transmembrane region" description="Helical" evidence="19">
    <location>
        <begin position="39"/>
        <end position="72"/>
    </location>
</feature>
<feature type="binding site" evidence="18">
    <location>
        <position position="32"/>
    </location>
    <ligand>
        <name>a divalent metal cation</name>
        <dbReference type="ChEBI" id="CHEBI:60240"/>
    </ligand>
</feature>
<keyword evidence="5" id="KW-0808">Transferase</keyword>
<evidence type="ECO:0000313" key="22">
    <source>
        <dbReference type="Proteomes" id="UP000051645"/>
    </source>
</evidence>
<evidence type="ECO:0000256" key="8">
    <source>
        <dbReference type="ARBA" id="ARBA00022777"/>
    </source>
</evidence>
<dbReference type="GO" id="GO:0016301">
    <property type="term" value="F:kinase activity"/>
    <property type="evidence" value="ECO:0007669"/>
    <property type="project" value="UniProtKB-KW"/>
</dbReference>
<feature type="active site" description="Proton acceptor" evidence="15">
    <location>
        <position position="73"/>
    </location>
</feature>
<keyword evidence="10 19" id="KW-1133">Transmembrane helix</keyword>
<dbReference type="GO" id="GO:0046872">
    <property type="term" value="F:metal ion binding"/>
    <property type="evidence" value="ECO:0007669"/>
    <property type="project" value="UniProtKB-KW"/>
</dbReference>
<evidence type="ECO:0000256" key="10">
    <source>
        <dbReference type="ARBA" id="ARBA00022989"/>
    </source>
</evidence>
<evidence type="ECO:0000313" key="20">
    <source>
        <dbReference type="EMBL" id="KRN29524.1"/>
    </source>
</evidence>
<comment type="cofactor">
    <cofactor evidence="18">
        <name>Mg(2+)</name>
        <dbReference type="ChEBI" id="CHEBI:18420"/>
    </cofactor>
    <text evidence="18">Mn(2+), Zn(2+), Cd(2+) and Co(2+) support activity to lesser extents.</text>
</comment>
<organism evidence="20 23">
    <name type="scientific">Lactobacillus selangorensis</name>
    <dbReference type="NCBI Taxonomy" id="81857"/>
    <lineage>
        <taxon>Bacteria</taxon>
        <taxon>Bacillati</taxon>
        <taxon>Bacillota</taxon>
        <taxon>Bacilli</taxon>
        <taxon>Lactobacillales</taxon>
        <taxon>Lactobacillaceae</taxon>
        <taxon>Lactobacillus</taxon>
    </lineage>
</organism>
<keyword evidence="13" id="KW-0594">Phospholipid biosynthesis</keyword>
<comment type="subcellular location">
    <subcellularLocation>
        <location evidence="1">Cell membrane</location>
        <topology evidence="1">Multi-pass membrane protein</topology>
    </subcellularLocation>
</comment>
<evidence type="ECO:0000256" key="11">
    <source>
        <dbReference type="ARBA" id="ARBA00023098"/>
    </source>
</evidence>
<evidence type="ECO:0000256" key="17">
    <source>
        <dbReference type="PIRSR" id="PIRSR600829-3"/>
    </source>
</evidence>
<dbReference type="Pfam" id="PF01219">
    <property type="entry name" value="DAGK_prokar"/>
    <property type="match status" value="1"/>
</dbReference>
<evidence type="ECO:0000256" key="6">
    <source>
        <dbReference type="ARBA" id="ARBA00022692"/>
    </source>
</evidence>
<dbReference type="GO" id="GO:0005886">
    <property type="term" value="C:plasma membrane"/>
    <property type="evidence" value="ECO:0007669"/>
    <property type="project" value="UniProtKB-SubCell"/>
</dbReference>
<evidence type="ECO:0000313" key="23">
    <source>
        <dbReference type="Proteomes" id="UP000051751"/>
    </source>
</evidence>
<evidence type="ECO:0000256" key="7">
    <source>
        <dbReference type="ARBA" id="ARBA00022741"/>
    </source>
</evidence>
<evidence type="ECO:0008006" key="24">
    <source>
        <dbReference type="Google" id="ProtNLM"/>
    </source>
</evidence>
<keyword evidence="22" id="KW-1185">Reference proteome</keyword>
<proteinExistence type="inferred from homology"/>
<dbReference type="CDD" id="cd14265">
    <property type="entry name" value="UDPK_IM_like"/>
    <property type="match status" value="1"/>
</dbReference>
<evidence type="ECO:0000256" key="5">
    <source>
        <dbReference type="ARBA" id="ARBA00022679"/>
    </source>
</evidence>
<keyword evidence="14" id="KW-1208">Phospholipid metabolism</keyword>
<keyword evidence="3" id="KW-1003">Cell membrane</keyword>
<evidence type="ECO:0000256" key="3">
    <source>
        <dbReference type="ARBA" id="ARBA00022475"/>
    </source>
</evidence>
<keyword evidence="9 17" id="KW-0067">ATP-binding</keyword>
<keyword evidence="6 19" id="KW-0812">Transmembrane</keyword>
<evidence type="ECO:0000256" key="13">
    <source>
        <dbReference type="ARBA" id="ARBA00023209"/>
    </source>
</evidence>
<keyword evidence="8" id="KW-0418">Kinase</keyword>
<sequence length="130" mass="14938">MDSNDKQTGKNKTFFRSVRHALTGVRTAFTEEDNLKRDATFSIVVILLGFMLRVSAWDWLLLSIAIAIVVISEMWNTVFENMVDLVVHHQYDPLAKKIKDMSAGTVLLTAFFSSLIGLYVFVPYLWRMLF</sequence>